<dbReference type="GO" id="GO:0004326">
    <property type="term" value="F:tetrahydrofolylpolyglutamate synthase activity"/>
    <property type="evidence" value="ECO:0007669"/>
    <property type="project" value="UniProtKB-EC"/>
</dbReference>
<dbReference type="PANTHER" id="PTHR11136">
    <property type="entry name" value="FOLYLPOLYGLUTAMATE SYNTHASE-RELATED"/>
    <property type="match status" value="1"/>
</dbReference>
<dbReference type="InterPro" id="IPR013221">
    <property type="entry name" value="Mur_ligase_cen"/>
</dbReference>
<evidence type="ECO:0000313" key="24">
    <source>
        <dbReference type="EMBL" id="MFH0265575.1"/>
    </source>
</evidence>
<comment type="catalytic activity">
    <reaction evidence="18">
        <text>10-formyltetrahydrofolyl-(gamma-L-Glu)(n) + L-glutamate + ATP = 10-formyltetrahydrofolyl-(gamma-L-Glu)(n+1) + ADP + phosphate + H(+)</text>
        <dbReference type="Rhea" id="RHEA:51904"/>
        <dbReference type="Rhea" id="RHEA-COMP:13088"/>
        <dbReference type="Rhea" id="RHEA-COMP:14300"/>
        <dbReference type="ChEBI" id="CHEBI:15378"/>
        <dbReference type="ChEBI" id="CHEBI:29985"/>
        <dbReference type="ChEBI" id="CHEBI:30616"/>
        <dbReference type="ChEBI" id="CHEBI:43474"/>
        <dbReference type="ChEBI" id="CHEBI:134413"/>
        <dbReference type="ChEBI" id="CHEBI:456216"/>
        <dbReference type="EC" id="6.3.2.17"/>
    </reaction>
</comment>
<evidence type="ECO:0000256" key="2">
    <source>
        <dbReference type="ARBA" id="ARBA00004799"/>
    </source>
</evidence>
<comment type="similarity">
    <text evidence="4 21">Belongs to the folylpolyglutamate synthase family.</text>
</comment>
<organism evidence="24 25">
    <name type="scientific">Vibrio rumoiensis</name>
    <dbReference type="NCBI Taxonomy" id="76258"/>
    <lineage>
        <taxon>Bacteria</taxon>
        <taxon>Pseudomonadati</taxon>
        <taxon>Pseudomonadota</taxon>
        <taxon>Gammaproteobacteria</taxon>
        <taxon>Vibrionales</taxon>
        <taxon>Vibrionaceae</taxon>
        <taxon>Vibrio</taxon>
    </lineage>
</organism>
<feature type="domain" description="Mur ligase central" evidence="23">
    <location>
        <begin position="54"/>
        <end position="196"/>
    </location>
</feature>
<evidence type="ECO:0000256" key="8">
    <source>
        <dbReference type="ARBA" id="ARBA00022598"/>
    </source>
</evidence>
<keyword evidence="8 21" id="KW-0436">Ligase</keyword>
<evidence type="ECO:0000256" key="14">
    <source>
        <dbReference type="ARBA" id="ARBA00030048"/>
    </source>
</evidence>
<evidence type="ECO:0000256" key="4">
    <source>
        <dbReference type="ARBA" id="ARBA00008276"/>
    </source>
</evidence>
<dbReference type="EC" id="6.3.2.12" evidence="5"/>
<evidence type="ECO:0000256" key="12">
    <source>
        <dbReference type="ARBA" id="ARBA00022842"/>
    </source>
</evidence>
<dbReference type="EMBL" id="JBIHSN010000002">
    <property type="protein sequence ID" value="MFH0265575.1"/>
    <property type="molecule type" value="Genomic_DNA"/>
</dbReference>
<evidence type="ECO:0000256" key="13">
    <source>
        <dbReference type="ARBA" id="ARBA00022909"/>
    </source>
</evidence>
<comment type="pathway">
    <text evidence="3">Cofactor biosynthesis; tetrahydrofolylpolyglutamate biosynthesis.</text>
</comment>
<evidence type="ECO:0000259" key="22">
    <source>
        <dbReference type="Pfam" id="PF02875"/>
    </source>
</evidence>
<dbReference type="Gene3D" id="3.90.190.20">
    <property type="entry name" value="Mur ligase, C-terminal domain"/>
    <property type="match status" value="1"/>
</dbReference>
<dbReference type="Pfam" id="PF02875">
    <property type="entry name" value="Mur_ligase_C"/>
    <property type="match status" value="1"/>
</dbReference>
<evidence type="ECO:0000256" key="6">
    <source>
        <dbReference type="ARBA" id="ARBA00013025"/>
    </source>
</evidence>
<feature type="domain" description="Mur ligase C-terminal" evidence="22">
    <location>
        <begin position="291"/>
        <end position="408"/>
    </location>
</feature>
<evidence type="ECO:0000256" key="15">
    <source>
        <dbReference type="ARBA" id="ARBA00030592"/>
    </source>
</evidence>
<dbReference type="NCBIfam" id="NF008101">
    <property type="entry name" value="PRK10846.1"/>
    <property type="match status" value="1"/>
</dbReference>
<gene>
    <name evidence="24" type="primary">folC</name>
    <name evidence="24" type="ORF">ACGRQ9_08750</name>
</gene>
<evidence type="ECO:0000256" key="16">
    <source>
        <dbReference type="ARBA" id="ARBA00032510"/>
    </source>
</evidence>
<evidence type="ECO:0000256" key="18">
    <source>
        <dbReference type="ARBA" id="ARBA00047808"/>
    </source>
</evidence>
<dbReference type="Proteomes" id="UP001607151">
    <property type="component" value="Unassembled WGS sequence"/>
</dbReference>
<dbReference type="NCBIfam" id="TIGR01499">
    <property type="entry name" value="folC"/>
    <property type="match status" value="1"/>
</dbReference>
<dbReference type="EC" id="6.3.2.17" evidence="6"/>
<dbReference type="SUPFAM" id="SSF53623">
    <property type="entry name" value="MurD-like peptide ligases, catalytic domain"/>
    <property type="match status" value="1"/>
</dbReference>
<evidence type="ECO:0000313" key="25">
    <source>
        <dbReference type="Proteomes" id="UP001607151"/>
    </source>
</evidence>
<comment type="caution">
    <text evidence="24">The sequence shown here is derived from an EMBL/GenBank/DDBJ whole genome shotgun (WGS) entry which is preliminary data.</text>
</comment>
<dbReference type="InterPro" id="IPR036615">
    <property type="entry name" value="Mur_ligase_C_dom_sf"/>
</dbReference>
<keyword evidence="13" id="KW-0289">Folate biosynthesis</keyword>
<evidence type="ECO:0000256" key="20">
    <source>
        <dbReference type="ARBA" id="ARBA00049161"/>
    </source>
</evidence>
<comment type="pathway">
    <text evidence="2">Cofactor biosynthesis; tetrahydrofolate biosynthesis; 7,8-dihydrofolate from 2-amino-4-hydroxy-6-hydroxymethyl-7,8-dihydropteridine diphosphate and 4-aminobenzoate: step 2/2.</text>
</comment>
<dbReference type="InterPro" id="IPR018109">
    <property type="entry name" value="Folylpolyglutamate_synth_CS"/>
</dbReference>
<evidence type="ECO:0000256" key="5">
    <source>
        <dbReference type="ARBA" id="ARBA00013023"/>
    </source>
</evidence>
<evidence type="ECO:0000259" key="23">
    <source>
        <dbReference type="Pfam" id="PF08245"/>
    </source>
</evidence>
<proteinExistence type="inferred from homology"/>
<name>A0ABW7IX09_9VIBR</name>
<keyword evidence="10 21" id="KW-0547">Nucleotide-binding</keyword>
<comment type="catalytic activity">
    <reaction evidence="17">
        <text>(6S)-5,6,7,8-tetrahydrofolyl-(gamma-L-Glu)(n) + L-glutamate + ATP = (6S)-5,6,7,8-tetrahydrofolyl-(gamma-L-Glu)(n+1) + ADP + phosphate + H(+)</text>
        <dbReference type="Rhea" id="RHEA:10580"/>
        <dbReference type="Rhea" id="RHEA-COMP:14738"/>
        <dbReference type="Rhea" id="RHEA-COMP:14740"/>
        <dbReference type="ChEBI" id="CHEBI:15378"/>
        <dbReference type="ChEBI" id="CHEBI:29985"/>
        <dbReference type="ChEBI" id="CHEBI:30616"/>
        <dbReference type="ChEBI" id="CHEBI:43474"/>
        <dbReference type="ChEBI" id="CHEBI:141005"/>
        <dbReference type="ChEBI" id="CHEBI:456216"/>
        <dbReference type="EC" id="6.3.2.17"/>
    </reaction>
</comment>
<evidence type="ECO:0000256" key="7">
    <source>
        <dbReference type="ARBA" id="ARBA00019357"/>
    </source>
</evidence>
<dbReference type="Gene3D" id="3.40.1190.10">
    <property type="entry name" value="Mur-like, catalytic domain"/>
    <property type="match status" value="1"/>
</dbReference>
<comment type="catalytic activity">
    <reaction evidence="20">
        <text>7,8-dihydropteroate + L-glutamate + ATP = 7,8-dihydrofolate + ADP + phosphate + H(+)</text>
        <dbReference type="Rhea" id="RHEA:23584"/>
        <dbReference type="ChEBI" id="CHEBI:15378"/>
        <dbReference type="ChEBI" id="CHEBI:17839"/>
        <dbReference type="ChEBI" id="CHEBI:29985"/>
        <dbReference type="ChEBI" id="CHEBI:30616"/>
        <dbReference type="ChEBI" id="CHEBI:43474"/>
        <dbReference type="ChEBI" id="CHEBI:57451"/>
        <dbReference type="ChEBI" id="CHEBI:456216"/>
        <dbReference type="EC" id="6.3.2.12"/>
    </reaction>
</comment>
<keyword evidence="25" id="KW-1185">Reference proteome</keyword>
<dbReference type="InterPro" id="IPR036565">
    <property type="entry name" value="Mur-like_cat_sf"/>
</dbReference>
<keyword evidence="11 21" id="KW-0067">ATP-binding</keyword>
<evidence type="ECO:0000256" key="11">
    <source>
        <dbReference type="ARBA" id="ARBA00022840"/>
    </source>
</evidence>
<keyword evidence="12" id="KW-0460">Magnesium</keyword>
<evidence type="ECO:0000256" key="9">
    <source>
        <dbReference type="ARBA" id="ARBA00022723"/>
    </source>
</evidence>
<comment type="function">
    <text evidence="1">Functions in two distinct reactions of the de novo folate biosynthetic pathway. Catalyzes the addition of a glutamate residue to dihydropteroate (7,8-dihydropteroate or H2Pte) to form dihydrofolate (7,8-dihydrofolate monoglutamate or H2Pte-Glu). Also catalyzes successive additions of L-glutamate to tetrahydrofolate or 10-formyltetrahydrofolate or 5,10-methylenetetrahydrofolate, leading to folylpolyglutamate derivatives.</text>
</comment>
<dbReference type="RefSeq" id="WP_394607717.1">
    <property type="nucleotide sequence ID" value="NZ_JBIHSN010000002.1"/>
</dbReference>
<dbReference type="Pfam" id="PF08245">
    <property type="entry name" value="Mur_ligase_M"/>
    <property type="match status" value="1"/>
</dbReference>
<evidence type="ECO:0000256" key="1">
    <source>
        <dbReference type="ARBA" id="ARBA00002714"/>
    </source>
</evidence>
<dbReference type="GO" id="GO:0008841">
    <property type="term" value="F:dihydrofolate synthase activity"/>
    <property type="evidence" value="ECO:0007669"/>
    <property type="project" value="UniProtKB-EC"/>
</dbReference>
<dbReference type="SUPFAM" id="SSF53244">
    <property type="entry name" value="MurD-like peptide ligases, peptide-binding domain"/>
    <property type="match status" value="1"/>
</dbReference>
<evidence type="ECO:0000256" key="3">
    <source>
        <dbReference type="ARBA" id="ARBA00005150"/>
    </source>
</evidence>
<dbReference type="PANTHER" id="PTHR11136:SF0">
    <property type="entry name" value="DIHYDROFOLATE SYNTHETASE-RELATED"/>
    <property type="match status" value="1"/>
</dbReference>
<keyword evidence="9" id="KW-0479">Metal-binding</keyword>
<evidence type="ECO:0000256" key="17">
    <source>
        <dbReference type="ARBA" id="ARBA00047493"/>
    </source>
</evidence>
<reference evidence="24 25" key="1">
    <citation type="submission" date="2024-10" db="EMBL/GenBank/DDBJ databases">
        <authorList>
            <person name="Yibar A."/>
            <person name="Saticioglu I.B."/>
            <person name="Duman M."/>
            <person name="Ajmi N."/>
            <person name="Gurler F."/>
            <person name="Ay H."/>
            <person name="Onuk E."/>
            <person name="Guler S."/>
            <person name="Romalde J.L."/>
        </authorList>
    </citation>
    <scope>NUCLEOTIDE SEQUENCE [LARGE SCALE GENOMIC DNA]</scope>
    <source>
        <strain evidence="24 25">14-MA-B</strain>
    </source>
</reference>
<comment type="catalytic activity">
    <reaction evidence="19">
        <text>(6R)-5,10-methylenetetrahydrofolyl-(gamma-L-Glu)(n) + L-glutamate + ATP = (6R)-5,10-methylenetetrahydrofolyl-(gamma-L-Glu)(n+1) + ADP + phosphate + H(+)</text>
        <dbReference type="Rhea" id="RHEA:51912"/>
        <dbReference type="Rhea" id="RHEA-COMP:13257"/>
        <dbReference type="Rhea" id="RHEA-COMP:13258"/>
        <dbReference type="ChEBI" id="CHEBI:15378"/>
        <dbReference type="ChEBI" id="CHEBI:29985"/>
        <dbReference type="ChEBI" id="CHEBI:30616"/>
        <dbReference type="ChEBI" id="CHEBI:43474"/>
        <dbReference type="ChEBI" id="CHEBI:136572"/>
        <dbReference type="ChEBI" id="CHEBI:456216"/>
        <dbReference type="EC" id="6.3.2.17"/>
    </reaction>
</comment>
<dbReference type="InterPro" id="IPR004101">
    <property type="entry name" value="Mur_ligase_C"/>
</dbReference>
<evidence type="ECO:0000256" key="19">
    <source>
        <dbReference type="ARBA" id="ARBA00049035"/>
    </source>
</evidence>
<evidence type="ECO:0000256" key="10">
    <source>
        <dbReference type="ARBA" id="ARBA00022741"/>
    </source>
</evidence>
<dbReference type="InterPro" id="IPR001645">
    <property type="entry name" value="Folylpolyglutamate_synth"/>
</dbReference>
<accession>A0ABW7IX09</accession>
<dbReference type="PIRSF" id="PIRSF001563">
    <property type="entry name" value="Folylpolyglu_synth"/>
    <property type="match status" value="1"/>
</dbReference>
<evidence type="ECO:0000256" key="21">
    <source>
        <dbReference type="PIRNR" id="PIRNR001563"/>
    </source>
</evidence>
<dbReference type="PROSITE" id="PS01012">
    <property type="entry name" value="FOLYLPOLYGLU_SYNT_2"/>
    <property type="match status" value="1"/>
</dbReference>
<protein>
    <recommendedName>
        <fullName evidence="7">Dihydrofolate synthase/folylpolyglutamate synthase</fullName>
        <ecNumber evidence="5">6.3.2.12</ecNumber>
        <ecNumber evidence="6">6.3.2.17</ecNumber>
    </recommendedName>
    <alternativeName>
        <fullName evidence="16">Folylpoly-gamma-glutamate synthetase-dihydrofolate synthetase</fullName>
    </alternativeName>
    <alternativeName>
        <fullName evidence="14">Folylpolyglutamate synthetase</fullName>
    </alternativeName>
    <alternativeName>
        <fullName evidence="15">Tetrahydrofolylpolyglutamate synthase</fullName>
    </alternativeName>
</protein>
<sequence>MSKHNAPEATSPLSMWLHYLENIHTSAIDLGLDRVAKVAQSANLTKPAPIVITVAGTNGKGSTCALMEAILLDAGYRVGVYSSPHLIHYNERVRINGNDVNDSLLTQSFDFIEHSRKETSLSFFEFGTLAALRIFQVENVDVVLLEVGLGGRLDATNVVDHDVSIITSLAIDHVDWLGNDINVIGYEKAGIFRSGKPAICGQPKAPYTVAAHADDIGAEFYQVGLQFNYQITDESRQLWRWHSGGFDLDDLPIPTLPLANAATALMALSASGIELSDVNVVNGLRNARLAGRMQQLSSQPTILLDVAHNPHSAEYLVGQLAKQYSGKSIRAVVAMLHDKDIASTLSALAPVVDYWYPASLHGPRAAMVDELVAYLPHIEGSFDTPVDAFIQARDQAREDEVLLVVGSFHTVGEILNYWQQKEMAENKNKGSQNGE</sequence>